<evidence type="ECO:0000313" key="3">
    <source>
        <dbReference type="Proteomes" id="UP000095280"/>
    </source>
</evidence>
<dbReference type="InterPro" id="IPR014710">
    <property type="entry name" value="RmlC-like_jellyroll"/>
</dbReference>
<feature type="domain" description="Cyclic nucleotide-binding" evidence="2">
    <location>
        <begin position="193"/>
        <end position="238"/>
    </location>
</feature>
<reference evidence="4" key="1">
    <citation type="submission" date="2016-11" db="UniProtKB">
        <authorList>
            <consortium name="WormBaseParasite"/>
        </authorList>
    </citation>
    <scope>IDENTIFICATION</scope>
</reference>
<sequence>MTDAILMLDRVSRALTEPPSDRNEDDLVMIMNWFKDLSRAEEKKGKVCVLGELDDGVLKALVKDSVLETWETGRILIKQGNTGDFMYIILSGECEVRVSSNENSWKEGDVILGGQKEFGDALGFLVGVVGPGSVIGEVALVKNVTRTANVIVSPSTEACTLIRISRDLFNRTLQEQLRRLEQEREDFTNGFHLVSNFNPKLRQQFIRALMKEKHYNGDIIVRQGDKIEDIYFIVSGDVILYLNPNKLVSQYELHLQAKNVYSILPEASKKPPGGLLHRHVTTPRPQDSNGFGSPTLPLSMQPMSGSTKVIWSCVSKNGMLGDFEVLAQLPSRMTTAVAQTETVLFRMNLPEFRRLVIKEGRETDKEARSLAKTALRYRNGKRREKLDARGQTESEPKEAIVWLTSHKFKNIWVLEETGAGLQNNPSRSRVDAFDVAVSAWPILASDIGEPTLPDNKVLGCHLLKATHKLKHSVGETNVASAPSIEVGGGFASTDSNWAEAEAHPRGFNAILPTKIEGRLGRCCGNAIARGNKELNRNPGEVDSKAPSSAAIDSCSHVAPANLPDEPEVVVCGGGAVVTGGAAVEVYQSSPGHSELHVRGSLLFLFASVRKSNSGLKYLIRGAALTSRVPVSSSSVSSQCLDEPAASIFLFNADGRRVAGLLALVKVALVKRAGMTGLIAQRLVELELQEVADKVANVGRVSGHVVLGPGVEVILAARHGAGDALQVATQLPPRRVVLLRRHFAFEDAPAPLVDEVAERDERQLFQRHEEHVVHVVLVGIDGGVEQTNLHQVLGGHHRQLDRVANGLVEARVGAVPERHGLLLVLHEILDVPHLVVRGGQIRQGDAGALLDPEVALVGVEVPRGGVAVHFNVRQSIHDRLGPECVRHIAQAKASKELFAYSEHRCRIPALKCGGRDAHLLGDVDSPGFRIRHGQMVHVSPALGPHVAEDVRRQVICERKNFGPEVRPELAAHVGVKQAVVGLELRPQRFHRLLEVASGLVPGLPVLCQVRVASLPDHRVAKVDELFVIVLHLLAGLVAPANPEVALDRLRDVRVSHGRNDFPCLNIRLNFRYLPVYPVMTLFTLLDFLRNKLEAGKEKPHCYGVLWSFSAASPPVEHSTASLTSSCMVAFATDVPMSSDLLNSRVRFLSQRHSQQVAKSPHIRKAHCKAATESGSSRPSGQVHPVKNGFSYRPGDSSGQANSPSSCDNKESLAAHKALLNSALRRTMAPGNAPKPIELIGLIGRSCGNEDYVQHVSELCLNDGTQQDPMNRALWWCDLQLEMFGWDSQARGSAAPQPARTNVSFLPSTRCASQNTMQQLHSNRISNSCLRFCSSVTPSGSSDSSTSSAASSVLRLFIGSRRISLKSEAALGSWLRLLQLLSARRPAQSQRHVPPEIGAPHAVDEEVHGRLVSSSSCQTAPGSSVATNTAIMTTSIFVSSVRRVASRVMVARIRDATSRLRISSALNTSSQSTGPTKTLRLGLADVQRQAAVVQQRGGRHGDAVNPGPARVAATARHKWILHHGVAVQSDDQDDPIAGGPGGAAEVPDGRQGNLDGRAGVQQCLQLDSSAVADQHAEAHIDHDVGRRQTDEHRVDCGHQRWRVGRHRPRLRARSRTNACAGVSQQAVDETPTGFLCNRTSRTRTNPVIIRQLGRHNYSQAFISCVDSANSRTLIEDFPMSRFSTRTESELSTRPITKIREDRMTSVRRMNRFSKALKWSARHDSFNSLSFSASREMLLEFIMQFGFHCNVRRSFCRAKAGGYF</sequence>
<dbReference type="PANTHER" id="PTHR23011">
    <property type="entry name" value="CYCLIC NUCLEOTIDE-BINDING DOMAIN CONTAINING PROTEIN"/>
    <property type="match status" value="1"/>
</dbReference>
<dbReference type="Gene3D" id="2.60.120.10">
    <property type="entry name" value="Jelly Rolls"/>
    <property type="match status" value="2"/>
</dbReference>
<dbReference type="PROSITE" id="PS00889">
    <property type="entry name" value="CNMP_BINDING_2"/>
    <property type="match status" value="1"/>
</dbReference>
<protein>
    <submittedName>
        <fullName evidence="4">Cyclic nucleotide-binding domain-containing protein</fullName>
    </submittedName>
</protein>
<keyword evidence="3" id="KW-1185">Reference proteome</keyword>
<dbReference type="InterPro" id="IPR018490">
    <property type="entry name" value="cNMP-bd_dom_sf"/>
</dbReference>
<feature type="region of interest" description="Disordered" evidence="1">
    <location>
        <begin position="1151"/>
        <end position="1208"/>
    </location>
</feature>
<dbReference type="SUPFAM" id="SSF51206">
    <property type="entry name" value="cAMP-binding domain-like"/>
    <property type="match status" value="2"/>
</dbReference>
<dbReference type="PROSITE" id="PS50042">
    <property type="entry name" value="CNMP_BINDING_3"/>
    <property type="match status" value="3"/>
</dbReference>
<evidence type="ECO:0000256" key="1">
    <source>
        <dbReference type="SAM" id="MobiDB-lite"/>
    </source>
</evidence>
<name>A0A1I8G4I7_9PLAT</name>
<dbReference type="InterPro" id="IPR000595">
    <property type="entry name" value="cNMP-bd_dom"/>
</dbReference>
<dbReference type="Proteomes" id="UP000095280">
    <property type="component" value="Unplaced"/>
</dbReference>
<feature type="domain" description="Cyclic nucleotide-binding" evidence="2">
    <location>
        <begin position="314"/>
        <end position="373"/>
    </location>
</feature>
<feature type="domain" description="Cyclic nucleotide-binding" evidence="2">
    <location>
        <begin position="49"/>
        <end position="190"/>
    </location>
</feature>
<dbReference type="PANTHER" id="PTHR23011:SF28">
    <property type="entry name" value="CYCLIC NUCLEOTIDE-BINDING DOMAIN CONTAINING PROTEIN"/>
    <property type="match status" value="1"/>
</dbReference>
<proteinExistence type="predicted"/>
<evidence type="ECO:0000259" key="2">
    <source>
        <dbReference type="PROSITE" id="PS50042"/>
    </source>
</evidence>
<dbReference type="SMART" id="SM00100">
    <property type="entry name" value="cNMP"/>
    <property type="match status" value="1"/>
</dbReference>
<evidence type="ECO:0000313" key="4">
    <source>
        <dbReference type="WBParaSite" id="maker-uti_cns_0000812-snap-gene-0.2-mRNA-1"/>
    </source>
</evidence>
<dbReference type="Pfam" id="PF00027">
    <property type="entry name" value="cNMP_binding"/>
    <property type="match status" value="1"/>
</dbReference>
<dbReference type="PROSITE" id="PS00888">
    <property type="entry name" value="CNMP_BINDING_1"/>
    <property type="match status" value="1"/>
</dbReference>
<dbReference type="CDD" id="cd00038">
    <property type="entry name" value="CAP_ED"/>
    <property type="match status" value="1"/>
</dbReference>
<dbReference type="WBParaSite" id="maker-uti_cns_0000812-snap-gene-0.2-mRNA-1">
    <property type="protein sequence ID" value="maker-uti_cns_0000812-snap-gene-0.2-mRNA-1"/>
    <property type="gene ID" value="maker-uti_cns_0000812-snap-gene-0.2"/>
</dbReference>
<organism evidence="3 4">
    <name type="scientific">Macrostomum lignano</name>
    <dbReference type="NCBI Taxonomy" id="282301"/>
    <lineage>
        <taxon>Eukaryota</taxon>
        <taxon>Metazoa</taxon>
        <taxon>Spiralia</taxon>
        <taxon>Lophotrochozoa</taxon>
        <taxon>Platyhelminthes</taxon>
        <taxon>Rhabditophora</taxon>
        <taxon>Macrostomorpha</taxon>
        <taxon>Macrostomida</taxon>
        <taxon>Macrostomidae</taxon>
        <taxon>Macrostomum</taxon>
    </lineage>
</organism>
<accession>A0A1I8G4I7</accession>
<feature type="compositionally biased region" description="Polar residues" evidence="1">
    <location>
        <begin position="1195"/>
        <end position="1205"/>
    </location>
</feature>
<dbReference type="InterPro" id="IPR018488">
    <property type="entry name" value="cNMP-bd_CS"/>
</dbReference>